<dbReference type="InterPro" id="IPR002912">
    <property type="entry name" value="ACT_dom"/>
</dbReference>
<evidence type="ECO:0000313" key="6">
    <source>
        <dbReference type="Proteomes" id="UP000244905"/>
    </source>
</evidence>
<dbReference type="EMBL" id="PUEC01000014">
    <property type="protein sequence ID" value="PWB02228.1"/>
    <property type="molecule type" value="Genomic_DNA"/>
</dbReference>
<keyword evidence="3" id="KW-0808">Transferase</keyword>
<comment type="function">
    <text evidence="3">Catalyzes the conversion of 2 pyruvate molecules into acetolactate in the first common step of the biosynthetic pathway of the branched-amino acids such as leucine, isoleucine, and valine.</text>
</comment>
<evidence type="ECO:0000313" key="5">
    <source>
        <dbReference type="EMBL" id="PWB02228.1"/>
    </source>
</evidence>
<dbReference type="PANTHER" id="PTHR30239">
    <property type="entry name" value="ACETOLACTATE SYNTHASE SMALL SUBUNIT"/>
    <property type="match status" value="1"/>
</dbReference>
<dbReference type="GO" id="GO:0009097">
    <property type="term" value="P:isoleucine biosynthetic process"/>
    <property type="evidence" value="ECO:0007669"/>
    <property type="project" value="UniProtKB-UniRule"/>
</dbReference>
<dbReference type="PANTHER" id="PTHR30239:SF0">
    <property type="entry name" value="ACETOLACTATE SYNTHASE SMALL SUBUNIT 1, CHLOROPLASTIC"/>
    <property type="match status" value="1"/>
</dbReference>
<dbReference type="GO" id="GO:0005829">
    <property type="term" value="C:cytosol"/>
    <property type="evidence" value="ECO:0007669"/>
    <property type="project" value="TreeGrafter"/>
</dbReference>
<dbReference type="UniPathway" id="UPA00047">
    <property type="reaction ID" value="UER00055"/>
</dbReference>
<dbReference type="GO" id="GO:0009099">
    <property type="term" value="P:L-valine biosynthetic process"/>
    <property type="evidence" value="ECO:0007669"/>
    <property type="project" value="UniProtKB-UniRule"/>
</dbReference>
<dbReference type="Gene3D" id="3.30.70.260">
    <property type="match status" value="1"/>
</dbReference>
<keyword evidence="3" id="KW-0100">Branched-chain amino acid biosynthesis</keyword>
<dbReference type="GO" id="GO:0003984">
    <property type="term" value="F:acetolactate synthase activity"/>
    <property type="evidence" value="ECO:0007669"/>
    <property type="project" value="UniProtKB-UniRule"/>
</dbReference>
<dbReference type="Gene3D" id="3.30.70.1150">
    <property type="entry name" value="ACT-like. Chain A, domain 2"/>
    <property type="match status" value="1"/>
</dbReference>
<feature type="domain" description="ACT" evidence="4">
    <location>
        <begin position="8"/>
        <end position="88"/>
    </location>
</feature>
<dbReference type="InterPro" id="IPR004789">
    <property type="entry name" value="Acetalactate_synth_ssu"/>
</dbReference>
<comment type="catalytic activity">
    <reaction evidence="2 3">
        <text>2 pyruvate + H(+) = (2S)-2-acetolactate + CO2</text>
        <dbReference type="Rhea" id="RHEA:25249"/>
        <dbReference type="ChEBI" id="CHEBI:15361"/>
        <dbReference type="ChEBI" id="CHEBI:15378"/>
        <dbReference type="ChEBI" id="CHEBI:16526"/>
        <dbReference type="ChEBI" id="CHEBI:58476"/>
        <dbReference type="EC" id="2.2.1.6"/>
    </reaction>
</comment>
<sequence>MEKKQLFTISVFTENQVGLLNRISIIFTRRGLNLESVSSSASSVHGIHKMNFTCNSDRETMEKVISQIERCIDVLRAFLYTDDEIVYQEVALYKVPTQKLLDEKDFERIIRVHNARILELTREYTILEKTGHESETQALYELLAKYGILQFIRSGRICITKSPTEHFTRYLEEQEARGKALCDTSEE</sequence>
<dbReference type="Pfam" id="PF10369">
    <property type="entry name" value="ALS_ss_C"/>
    <property type="match status" value="1"/>
</dbReference>
<dbReference type="UniPathway" id="UPA00049">
    <property type="reaction ID" value="UER00059"/>
</dbReference>
<dbReference type="InterPro" id="IPR027271">
    <property type="entry name" value="Acetolactate_synth/TF_NikR_C"/>
</dbReference>
<name>A0A2V1IJY2_9BACT</name>
<accession>A0A2V1IJY2</accession>
<dbReference type="SUPFAM" id="SSF55021">
    <property type="entry name" value="ACT-like"/>
    <property type="match status" value="2"/>
</dbReference>
<dbReference type="GeneID" id="82526116"/>
<dbReference type="InterPro" id="IPR019455">
    <property type="entry name" value="Acetolactate_synth_ssu_C"/>
</dbReference>
<comment type="pathway">
    <text evidence="3">Amino-acid biosynthesis; L-isoleucine biosynthesis; L-isoleucine from 2-oxobutanoate: step 1/4.</text>
</comment>
<evidence type="ECO:0000256" key="3">
    <source>
        <dbReference type="RuleBase" id="RU368092"/>
    </source>
</evidence>
<dbReference type="RefSeq" id="WP_107032261.1">
    <property type="nucleotide sequence ID" value="NZ_CAJSYL010000019.1"/>
</dbReference>
<dbReference type="Proteomes" id="UP000244905">
    <property type="component" value="Unassembled WGS sequence"/>
</dbReference>
<dbReference type="Pfam" id="PF22629">
    <property type="entry name" value="ACT_AHAS_ss"/>
    <property type="match status" value="1"/>
</dbReference>
<comment type="subunit">
    <text evidence="1 3">Dimer of large and small chains.</text>
</comment>
<keyword evidence="6" id="KW-1185">Reference proteome</keyword>
<dbReference type="AlphaFoldDB" id="A0A2V1IJY2"/>
<dbReference type="InterPro" id="IPR054480">
    <property type="entry name" value="AHAS_small-like_ACT"/>
</dbReference>
<organism evidence="5 6">
    <name type="scientific">Duncaniella muris</name>
    <dbReference type="NCBI Taxonomy" id="2094150"/>
    <lineage>
        <taxon>Bacteria</taxon>
        <taxon>Pseudomonadati</taxon>
        <taxon>Bacteroidota</taxon>
        <taxon>Bacteroidia</taxon>
        <taxon>Bacteroidales</taxon>
        <taxon>Muribaculaceae</taxon>
        <taxon>Duncaniella</taxon>
    </lineage>
</organism>
<dbReference type="EC" id="2.2.1.6" evidence="3"/>
<dbReference type="InterPro" id="IPR045865">
    <property type="entry name" value="ACT-like_dom_sf"/>
</dbReference>
<proteinExistence type="inferred from homology"/>
<evidence type="ECO:0000259" key="4">
    <source>
        <dbReference type="PROSITE" id="PS51671"/>
    </source>
</evidence>
<reference evidence="6" key="1">
    <citation type="submission" date="2018-02" db="EMBL/GenBank/DDBJ databases">
        <authorList>
            <person name="Clavel T."/>
            <person name="Strowig T."/>
        </authorList>
    </citation>
    <scope>NUCLEOTIDE SEQUENCE [LARGE SCALE GENOMIC DNA]</scope>
    <source>
        <strain evidence="6">DSM 103720</strain>
    </source>
</reference>
<evidence type="ECO:0000256" key="2">
    <source>
        <dbReference type="ARBA" id="ARBA00048670"/>
    </source>
</evidence>
<comment type="caution">
    <text evidence="5">The sequence shown here is derived from an EMBL/GenBank/DDBJ whole genome shotgun (WGS) entry which is preliminary data.</text>
</comment>
<keyword evidence="3" id="KW-0028">Amino-acid biosynthesis</keyword>
<comment type="similarity">
    <text evidence="3">Belongs to the acetolactate synthase small subunit family.</text>
</comment>
<evidence type="ECO:0000256" key="1">
    <source>
        <dbReference type="ARBA" id="ARBA00011744"/>
    </source>
</evidence>
<dbReference type="GO" id="GO:1990610">
    <property type="term" value="F:acetolactate synthase regulator activity"/>
    <property type="evidence" value="ECO:0007669"/>
    <property type="project" value="UniProtKB-UniRule"/>
</dbReference>
<dbReference type="NCBIfam" id="TIGR00119">
    <property type="entry name" value="acolac_sm"/>
    <property type="match status" value="1"/>
</dbReference>
<protein>
    <recommendedName>
        <fullName evidence="3">Acetolactate synthase small subunit</fullName>
        <shortName evidence="3">AHAS</shortName>
        <shortName evidence="3">ALS</shortName>
        <ecNumber evidence="3">2.2.1.6</ecNumber>
    </recommendedName>
    <alternativeName>
        <fullName evidence="3">Acetohydroxy-acid synthase small subunit</fullName>
    </alternativeName>
</protein>
<gene>
    <name evidence="5" type="primary">ilvN</name>
    <name evidence="5" type="ORF">C5O23_07140</name>
</gene>
<dbReference type="PROSITE" id="PS51671">
    <property type="entry name" value="ACT"/>
    <property type="match status" value="1"/>
</dbReference>
<comment type="pathway">
    <text evidence="3">Amino-acid biosynthesis; L-valine biosynthesis; L-valine from pyruvate: step 1/4.</text>
</comment>